<dbReference type="InterPro" id="IPR035965">
    <property type="entry name" value="PAS-like_dom_sf"/>
</dbReference>
<sequence>MNPELEAYQNEFIEAIPGFISIVDLNLTYLTVNNKLSALLNLEKENIKGMLAGGSCKKQSVQMQQLLDSPVGTEITWEYYFKDTCLAVSSKRHEFFIVNQAVDITERKHLEEKLKASNERNGILLRAIPETIKSGAGRHSTDEFEFLVKSLTENPIVDRQSIETLIRLEIQVRENSAKMQQVEKMLLWEDSSLMSRVKALEVYQQNDDENWEQLAESRNKINDLSKIVGILTSIPGGLKSWFIMFIIFQMLGIFVIDVGVRLFDLETLIPIERKNQ</sequence>
<accession>A0A6H2BYP0</accession>
<dbReference type="RefSeq" id="WP_168695619.1">
    <property type="nucleotide sequence ID" value="NZ_CP051206.1"/>
</dbReference>
<dbReference type="Proteomes" id="UP000502433">
    <property type="component" value="Chromosome"/>
</dbReference>
<dbReference type="SUPFAM" id="SSF55785">
    <property type="entry name" value="PYP-like sensor domain (PAS domain)"/>
    <property type="match status" value="1"/>
</dbReference>
<name>A0A6H2BYP0_DOLFA</name>
<reference evidence="2 3" key="2">
    <citation type="submission" date="2020-04" db="EMBL/GenBank/DDBJ databases">
        <authorList>
            <person name="Fomenkov A."/>
            <person name="Anton B.P."/>
            <person name="Roberts R.J."/>
        </authorList>
    </citation>
    <scope>NUCLEOTIDE SEQUENCE [LARGE SCALE GENOMIC DNA]</scope>
    <source>
        <strain evidence="2 3">CCAP 1403/13f</strain>
    </source>
</reference>
<keyword evidence="1" id="KW-0472">Membrane</keyword>
<gene>
    <name evidence="2" type="ORF">HGD76_09360</name>
</gene>
<evidence type="ECO:0000313" key="2">
    <source>
        <dbReference type="EMBL" id="QJB44357.1"/>
    </source>
</evidence>
<evidence type="ECO:0000256" key="1">
    <source>
        <dbReference type="SAM" id="Phobius"/>
    </source>
</evidence>
<dbReference type="AlphaFoldDB" id="A0A6H2BYP0"/>
<evidence type="ECO:0008006" key="4">
    <source>
        <dbReference type="Google" id="ProtNLM"/>
    </source>
</evidence>
<organism evidence="2 3">
    <name type="scientific">Dolichospermum flos-aquae CCAP 1403/13F</name>
    <dbReference type="NCBI Taxonomy" id="315271"/>
    <lineage>
        <taxon>Bacteria</taxon>
        <taxon>Bacillati</taxon>
        <taxon>Cyanobacteriota</taxon>
        <taxon>Cyanophyceae</taxon>
        <taxon>Nostocales</taxon>
        <taxon>Aphanizomenonaceae</taxon>
        <taxon>Dolichospermum</taxon>
    </lineage>
</organism>
<keyword evidence="1" id="KW-0812">Transmembrane</keyword>
<dbReference type="EMBL" id="CP051206">
    <property type="protein sequence ID" value="QJB44357.1"/>
    <property type="molecule type" value="Genomic_DNA"/>
</dbReference>
<evidence type="ECO:0000313" key="3">
    <source>
        <dbReference type="Proteomes" id="UP000502433"/>
    </source>
</evidence>
<feature type="transmembrane region" description="Helical" evidence="1">
    <location>
        <begin position="241"/>
        <end position="263"/>
    </location>
</feature>
<keyword evidence="1" id="KW-1133">Transmembrane helix</keyword>
<proteinExistence type="predicted"/>
<protein>
    <recommendedName>
        <fullName evidence="4">PAS domain-containing protein</fullName>
    </recommendedName>
</protein>
<reference evidence="2 3" key="1">
    <citation type="submission" date="2020-04" db="EMBL/GenBank/DDBJ databases">
        <title>Genome-Wide Identification of 5-Methylcytosine Sites in Bacterial Genomes By High-Throughput Sequencing of MspJI Restriction Fragments.</title>
        <authorList>
            <person name="Wu V."/>
        </authorList>
    </citation>
    <scope>NUCLEOTIDE SEQUENCE [LARGE SCALE GENOMIC DNA]</scope>
    <source>
        <strain evidence="2 3">CCAP 1403/13f</strain>
    </source>
</reference>
<dbReference type="KEGG" id="dfs:HGD76_09360"/>